<dbReference type="Gene3D" id="3.60.21.10">
    <property type="match status" value="1"/>
</dbReference>
<dbReference type="GO" id="GO:0000166">
    <property type="term" value="F:nucleotide binding"/>
    <property type="evidence" value="ECO:0007669"/>
    <property type="project" value="UniProtKB-KW"/>
</dbReference>
<dbReference type="PRINTS" id="PR01607">
    <property type="entry name" value="APYRASEFAMLY"/>
</dbReference>
<protein>
    <submittedName>
        <fullName evidence="5">Bifunctional metallophosphatase/5'-nucleotidase</fullName>
    </submittedName>
</protein>
<keyword evidence="1" id="KW-0732">Signal</keyword>
<dbReference type="InterPro" id="IPR006179">
    <property type="entry name" value="5_nucleotidase/apyrase"/>
</dbReference>
<dbReference type="PANTHER" id="PTHR11575">
    <property type="entry name" value="5'-NUCLEOTIDASE-RELATED"/>
    <property type="match status" value="1"/>
</dbReference>
<dbReference type="InterPro" id="IPR029052">
    <property type="entry name" value="Metallo-depent_PP-like"/>
</dbReference>
<feature type="domain" description="5'-Nucleotidase C-terminal" evidence="4">
    <location>
        <begin position="299"/>
        <end position="436"/>
    </location>
</feature>
<dbReference type="OrthoDB" id="9793179at2"/>
<dbReference type="EMBL" id="LSUQ01000003">
    <property type="protein sequence ID" value="OAG95121.1"/>
    <property type="molecule type" value="Genomic_DNA"/>
</dbReference>
<dbReference type="Pfam" id="PF00149">
    <property type="entry name" value="Metallophos"/>
    <property type="match status" value="1"/>
</dbReference>
<dbReference type="AlphaFoldDB" id="A0A853KFE2"/>
<reference evidence="5 6" key="1">
    <citation type="submission" date="2016-02" db="EMBL/GenBank/DDBJ databases">
        <title>Draft genome sequence of Acidibacillus ferrooxidans SLC66.</title>
        <authorList>
            <person name="Oliveira G."/>
            <person name="Nancucheo I."/>
            <person name="Dall'Agnol H."/>
            <person name="Johnson B."/>
            <person name="Oliveira R."/>
            <person name="Nunes G.L."/>
            <person name="Tzotzos G."/>
            <person name="Orellana S.C."/>
            <person name="Salim A.C."/>
            <person name="Araujo F.M."/>
        </authorList>
    </citation>
    <scope>NUCLEOTIDE SEQUENCE [LARGE SCALE GENOMIC DNA]</scope>
    <source>
        <strain evidence="5 6">SLC66</strain>
    </source>
</reference>
<evidence type="ECO:0000313" key="6">
    <source>
        <dbReference type="Proteomes" id="UP000077421"/>
    </source>
</evidence>
<sequence>MSETTRLTILQLNDIHAYIDLHKEMFLEDSGIAHYRNVGGYARIATLIQAARAQNPDGVLVLDNGDTFHGTYPAVASKGEALVPILNALLIDGMTAHWDFAYGPSQFQTLSERLHYPVLANNCYAKESNQRVFPSHTVIERAGLKIGIIGIACHIIDKTMPPHFSTGIRFTMGKDELPAQIAALRNEEQVDLVVVLSHLGFPLEAEMAAEIDGIDVLLSAHTHNRLYHPVSINDTILIQSGCHGSFMGQLELEIEDGKIRDYRHTLIEVAQSIPPDREVAALVEQALLPHQEMLQAIVGQTETALHRYAQLETTMDNLLLESILEVAETELAFSNGWRYGAPIPPGPITLNDLWNIIPTNPPVSTVEITGRELMEMLEENLEKTFARNPYGQMGGYVKRCLGMRMFIKIENPAGTRIQNLFVNDRPVTLDRTYRAAFVTMQGVPEKYGINRKNLTCSAIDAMRQFIERRGVITVSLRGTVQVV</sequence>
<feature type="domain" description="Calcineurin-like phosphoesterase" evidence="3">
    <location>
        <begin position="8"/>
        <end position="224"/>
    </location>
</feature>
<dbReference type="Gene3D" id="3.90.780.10">
    <property type="entry name" value="5'-Nucleotidase, C-terminal domain"/>
    <property type="match status" value="1"/>
</dbReference>
<dbReference type="GO" id="GO:0030288">
    <property type="term" value="C:outer membrane-bounded periplasmic space"/>
    <property type="evidence" value="ECO:0007669"/>
    <property type="project" value="TreeGrafter"/>
</dbReference>
<dbReference type="SUPFAM" id="SSF55816">
    <property type="entry name" value="5'-nucleotidase (syn. UDP-sugar hydrolase), C-terminal domain"/>
    <property type="match status" value="1"/>
</dbReference>
<evidence type="ECO:0000256" key="2">
    <source>
        <dbReference type="RuleBase" id="RU362119"/>
    </source>
</evidence>
<comment type="caution">
    <text evidence="5">The sequence shown here is derived from an EMBL/GenBank/DDBJ whole genome shotgun (WGS) entry which is preliminary data.</text>
</comment>
<dbReference type="RefSeq" id="WP_067560777.1">
    <property type="nucleotide sequence ID" value="NZ_LSUQ01000003.1"/>
</dbReference>
<evidence type="ECO:0000259" key="4">
    <source>
        <dbReference type="Pfam" id="PF02872"/>
    </source>
</evidence>
<dbReference type="InterPro" id="IPR004843">
    <property type="entry name" value="Calcineurin-like_PHP"/>
</dbReference>
<organism evidence="5 6">
    <name type="scientific">Ferroacidibacillus organovorans</name>
    <dbReference type="NCBI Taxonomy" id="1765683"/>
    <lineage>
        <taxon>Bacteria</taxon>
        <taxon>Bacillati</taxon>
        <taxon>Bacillota</taxon>
        <taxon>Bacilli</taxon>
        <taxon>Bacillales</taxon>
        <taxon>Alicyclobacillaceae</taxon>
        <taxon>Ferroacidibacillus</taxon>
    </lineage>
</organism>
<evidence type="ECO:0000259" key="3">
    <source>
        <dbReference type="Pfam" id="PF00149"/>
    </source>
</evidence>
<evidence type="ECO:0000313" key="5">
    <source>
        <dbReference type="EMBL" id="OAG95121.1"/>
    </source>
</evidence>
<dbReference type="Proteomes" id="UP000077421">
    <property type="component" value="Unassembled WGS sequence"/>
</dbReference>
<evidence type="ECO:0000256" key="1">
    <source>
        <dbReference type="ARBA" id="ARBA00022729"/>
    </source>
</evidence>
<dbReference type="GO" id="GO:0009166">
    <property type="term" value="P:nucleotide catabolic process"/>
    <property type="evidence" value="ECO:0007669"/>
    <property type="project" value="InterPro"/>
</dbReference>
<dbReference type="InterPro" id="IPR008334">
    <property type="entry name" value="5'-Nucleotdase_C"/>
</dbReference>
<dbReference type="PANTHER" id="PTHR11575:SF42">
    <property type="entry name" value="SULFUR OXIDATION PROTEIN SOXB"/>
    <property type="match status" value="1"/>
</dbReference>
<gene>
    <name evidence="5" type="ORF">AYW79_01380</name>
</gene>
<comment type="similarity">
    <text evidence="2">Belongs to the 5'-nucleotidase family.</text>
</comment>
<dbReference type="SUPFAM" id="SSF56300">
    <property type="entry name" value="Metallo-dependent phosphatases"/>
    <property type="match status" value="1"/>
</dbReference>
<name>A0A853KFE2_9BACL</name>
<keyword evidence="2" id="KW-0547">Nucleotide-binding</keyword>
<accession>A0A853KFE2</accession>
<dbReference type="GO" id="GO:0016787">
    <property type="term" value="F:hydrolase activity"/>
    <property type="evidence" value="ECO:0007669"/>
    <property type="project" value="UniProtKB-KW"/>
</dbReference>
<dbReference type="Pfam" id="PF02872">
    <property type="entry name" value="5_nucleotid_C"/>
    <property type="match status" value="1"/>
</dbReference>
<proteinExistence type="inferred from homology"/>
<keyword evidence="2" id="KW-0378">Hydrolase</keyword>
<dbReference type="InterPro" id="IPR036907">
    <property type="entry name" value="5'-Nucleotdase_C_sf"/>
</dbReference>